<accession>A0ACC2KRE9</accession>
<dbReference type="EMBL" id="CM056818">
    <property type="protein sequence ID" value="KAJ8623421.1"/>
    <property type="molecule type" value="Genomic_DNA"/>
</dbReference>
<sequence length="701" mass="76894">MRSREALNHLFELCSNQSSIAQLHSLLLKSSHFYDCFFATKLTSAYAKSSCIESARQVFDETPQRTRTVFLWNAILRAYCREHQWHETLRLFGHMTSAAVEMPDNFTVPIALKACSGLSALGSGKAIHGFVKKLERIDLDAFVGAALVELYAKCGDMGDARKVFDEFPEPDVVLWTSVVTGYQQNGDGDSALSFFSRMLMVGGLDPDPVTLVSAVSASAQCGDLGSGRCCHGFVVRRGFEHDLSLANSLLNFYAKVGHMDNARNLFNRMPKKDVVSWSSMIAGYSQNGNAVEALGLFNEMIEKGIAPNSITVVSALQACAVACDLNEGRRIHKLAARKGFELDMAVSTALVDMYMKCSCFEDAMDLFCRMPKKDVVSWAALISGCAHNGFANESMGAFRSMLSDGMIPDAVTMVKVLAASSQLGVVKQALCLHGYLVTSGFNDQMFVGAALLDLYSKCGSLDNAIRVFDKMGEKDVVVWSSMIAGYGIHGHGGEAIQMFERMIESSFKPNHVTFVSILSACSHAGLIDEGINFFDRMVKFYGLLPNSEHYCIMVDLLGRKGQLAKAAELIQGMPILANPHVWGALLGACHIHGNVELGEFAAENLFKVDPSHGGYYVLLSNIYAVNGKWDKVAEVRSLMKERGVRCTAGCSSIEVGNIVNTFIADDRLHPESGRMYGLLRELEVKVREEGYIPVELKWKTE</sequence>
<organism evidence="1 2">
    <name type="scientific">Persea americana</name>
    <name type="common">Avocado</name>
    <dbReference type="NCBI Taxonomy" id="3435"/>
    <lineage>
        <taxon>Eukaryota</taxon>
        <taxon>Viridiplantae</taxon>
        <taxon>Streptophyta</taxon>
        <taxon>Embryophyta</taxon>
        <taxon>Tracheophyta</taxon>
        <taxon>Spermatophyta</taxon>
        <taxon>Magnoliopsida</taxon>
        <taxon>Magnoliidae</taxon>
        <taxon>Laurales</taxon>
        <taxon>Lauraceae</taxon>
        <taxon>Persea</taxon>
    </lineage>
</organism>
<reference evidence="1 2" key="1">
    <citation type="journal article" date="2022" name="Hortic Res">
        <title>A haplotype resolved chromosomal level avocado genome allows analysis of novel avocado genes.</title>
        <authorList>
            <person name="Nath O."/>
            <person name="Fletcher S.J."/>
            <person name="Hayward A."/>
            <person name="Shaw L.M."/>
            <person name="Masouleh A.K."/>
            <person name="Furtado A."/>
            <person name="Henry R.J."/>
            <person name="Mitter N."/>
        </authorList>
    </citation>
    <scope>NUCLEOTIDE SEQUENCE [LARGE SCALE GENOMIC DNA]</scope>
    <source>
        <strain evidence="2">cv. Hass</strain>
    </source>
</reference>
<dbReference type="Proteomes" id="UP001234297">
    <property type="component" value="Chromosome 10"/>
</dbReference>
<evidence type="ECO:0000313" key="1">
    <source>
        <dbReference type="EMBL" id="KAJ8623421.1"/>
    </source>
</evidence>
<evidence type="ECO:0000313" key="2">
    <source>
        <dbReference type="Proteomes" id="UP001234297"/>
    </source>
</evidence>
<proteinExistence type="predicted"/>
<comment type="caution">
    <text evidence="1">The sequence shown here is derived from an EMBL/GenBank/DDBJ whole genome shotgun (WGS) entry which is preliminary data.</text>
</comment>
<gene>
    <name evidence="1" type="ORF">MRB53_031950</name>
</gene>
<protein>
    <submittedName>
        <fullName evidence="1">Uncharacterized protein</fullName>
    </submittedName>
</protein>
<name>A0ACC2KRE9_PERAE</name>
<keyword evidence="2" id="KW-1185">Reference proteome</keyword>